<evidence type="ECO:0000256" key="8">
    <source>
        <dbReference type="SAM" id="Phobius"/>
    </source>
</evidence>
<evidence type="ECO:0000313" key="10">
    <source>
        <dbReference type="EMBL" id="NMH15937.1"/>
    </source>
</evidence>
<dbReference type="Gene3D" id="1.10.287.130">
    <property type="match status" value="1"/>
</dbReference>
<dbReference type="PANTHER" id="PTHR45436">
    <property type="entry name" value="SENSOR HISTIDINE KINASE YKOH"/>
    <property type="match status" value="1"/>
</dbReference>
<keyword evidence="8" id="KW-0472">Membrane</keyword>
<evidence type="ECO:0000256" key="2">
    <source>
        <dbReference type="ARBA" id="ARBA00012438"/>
    </source>
</evidence>
<evidence type="ECO:0000313" key="11">
    <source>
        <dbReference type="Proteomes" id="UP000669605"/>
    </source>
</evidence>
<keyword evidence="7 8" id="KW-1133">Transmembrane helix</keyword>
<feature type="transmembrane region" description="Helical" evidence="8">
    <location>
        <begin position="131"/>
        <end position="155"/>
    </location>
</feature>
<evidence type="ECO:0000256" key="1">
    <source>
        <dbReference type="ARBA" id="ARBA00000085"/>
    </source>
</evidence>
<evidence type="ECO:0000256" key="6">
    <source>
        <dbReference type="ARBA" id="ARBA00022777"/>
    </source>
</evidence>
<keyword evidence="5 8" id="KW-0812">Transmembrane</keyword>
<evidence type="ECO:0000256" key="4">
    <source>
        <dbReference type="ARBA" id="ARBA00022679"/>
    </source>
</evidence>
<keyword evidence="3" id="KW-0597">Phosphoprotein</keyword>
<name>A0ABX1QIU8_9PROT</name>
<accession>A0ABX1QIU8</accession>
<dbReference type="InterPro" id="IPR005467">
    <property type="entry name" value="His_kinase_dom"/>
</dbReference>
<dbReference type="SUPFAM" id="SSF55874">
    <property type="entry name" value="ATPase domain of HSP90 chaperone/DNA topoisomerase II/histidine kinase"/>
    <property type="match status" value="1"/>
</dbReference>
<evidence type="ECO:0000256" key="3">
    <source>
        <dbReference type="ARBA" id="ARBA00022553"/>
    </source>
</evidence>
<sequence length="418" mass="47115">MKKRPHSLRVRLIAAFACLGVVLGPLVSGIMLWVSYQLEERAVMEVVQDRLTSLMAAPENFALRPHPRHPEVLVLYALELETLPDAIFFLPDGVHEFELGRKAWIVGFASLVDGRRFAVLHDISSIEQREWVSVFIMLAGTVLAGYAALWFGFYFSRRLLAPLNRLAERLSVVHDFSPEMRLADEDMDEEVLVLARALEDYRQRMFEALVRERDFSADASHELRTPLTVIRHAAELLASDPSLSERSRRALARIDHASVRMAETIETLLLLAREPEATREEFDVSEIVRNCLAQIEFTPRDGGPVLHFSVEANPTLHGSPQALAVIVTNLVRNALQHARCHRVEVSIDAQGVNIEDDGIGLPDQDVVARAQARGRGLTIVRRLCEREGWVLHFERPATGGTRVRVAFPRPEEEDPGRE</sequence>
<dbReference type="InterPro" id="IPR050428">
    <property type="entry name" value="TCS_sensor_his_kinase"/>
</dbReference>
<comment type="catalytic activity">
    <reaction evidence="1">
        <text>ATP + protein L-histidine = ADP + protein N-phospho-L-histidine.</text>
        <dbReference type="EC" id="2.7.13.3"/>
    </reaction>
</comment>
<dbReference type="InterPro" id="IPR036097">
    <property type="entry name" value="HisK_dim/P_sf"/>
</dbReference>
<dbReference type="InterPro" id="IPR003594">
    <property type="entry name" value="HATPase_dom"/>
</dbReference>
<gene>
    <name evidence="10" type="ORF">GV368_02185</name>
</gene>
<dbReference type="InterPro" id="IPR003661">
    <property type="entry name" value="HisK_dim/P_dom"/>
</dbReference>
<dbReference type="RefSeq" id="WP_169115122.1">
    <property type="nucleotide sequence ID" value="NZ_JAAAUB010000002.1"/>
</dbReference>
<organism evidence="10 11">
    <name type="scientific">Tepidiphilus baoligensis</name>
    <dbReference type="NCBI Taxonomy" id="2698687"/>
    <lineage>
        <taxon>Bacteria</taxon>
        <taxon>Pseudomonadati</taxon>
        <taxon>Pseudomonadota</taxon>
        <taxon>Hydrogenophilia</taxon>
        <taxon>Hydrogenophilales</taxon>
        <taxon>Hydrogenophilaceae</taxon>
        <taxon>Tepidiphilus</taxon>
    </lineage>
</organism>
<evidence type="ECO:0000259" key="9">
    <source>
        <dbReference type="PROSITE" id="PS50109"/>
    </source>
</evidence>
<dbReference type="Pfam" id="PF00512">
    <property type="entry name" value="HisKA"/>
    <property type="match status" value="1"/>
</dbReference>
<dbReference type="Pfam" id="PF02518">
    <property type="entry name" value="HATPase_c"/>
    <property type="match status" value="1"/>
</dbReference>
<keyword evidence="4" id="KW-0808">Transferase</keyword>
<keyword evidence="11" id="KW-1185">Reference proteome</keyword>
<reference evidence="10 11" key="1">
    <citation type="journal article" date="2020" name="Curr. Microbiol.">
        <title>Tepidiphilus baoligensis sp. nov., a Novel Bacterium of the Family Hydrogenophilaceae Isolated from an Oil Reservoir.</title>
        <authorList>
            <person name="Zhang X."/>
            <person name="Wang G."/>
            <person name="Ma X."/>
            <person name="Yu J."/>
            <person name="You J."/>
            <person name="Xue Y."/>
            <person name="Ma Y."/>
        </authorList>
    </citation>
    <scope>NUCLEOTIDE SEQUENCE [LARGE SCALE GENOMIC DNA]</scope>
    <source>
        <strain evidence="10 11">B18-69</strain>
    </source>
</reference>
<dbReference type="SMART" id="SM00387">
    <property type="entry name" value="HATPase_c"/>
    <property type="match status" value="1"/>
</dbReference>
<dbReference type="PANTHER" id="PTHR45436:SF16">
    <property type="entry name" value="HISTIDINE KINASE"/>
    <property type="match status" value="1"/>
</dbReference>
<dbReference type="InterPro" id="IPR036890">
    <property type="entry name" value="HATPase_C_sf"/>
</dbReference>
<evidence type="ECO:0000256" key="5">
    <source>
        <dbReference type="ARBA" id="ARBA00022692"/>
    </source>
</evidence>
<dbReference type="CDD" id="cd00082">
    <property type="entry name" value="HisKA"/>
    <property type="match status" value="1"/>
</dbReference>
<feature type="transmembrane region" description="Helical" evidence="8">
    <location>
        <begin position="12"/>
        <end position="34"/>
    </location>
</feature>
<feature type="domain" description="Histidine kinase" evidence="9">
    <location>
        <begin position="218"/>
        <end position="411"/>
    </location>
</feature>
<protein>
    <recommendedName>
        <fullName evidence="2">histidine kinase</fullName>
        <ecNumber evidence="2">2.7.13.3</ecNumber>
    </recommendedName>
</protein>
<proteinExistence type="predicted"/>
<dbReference type="Gene3D" id="3.30.565.10">
    <property type="entry name" value="Histidine kinase-like ATPase, C-terminal domain"/>
    <property type="match status" value="1"/>
</dbReference>
<dbReference type="SMART" id="SM00388">
    <property type="entry name" value="HisKA"/>
    <property type="match status" value="1"/>
</dbReference>
<dbReference type="EC" id="2.7.13.3" evidence="2"/>
<dbReference type="Proteomes" id="UP000669605">
    <property type="component" value="Unassembled WGS sequence"/>
</dbReference>
<comment type="caution">
    <text evidence="10">The sequence shown here is derived from an EMBL/GenBank/DDBJ whole genome shotgun (WGS) entry which is preliminary data.</text>
</comment>
<keyword evidence="6" id="KW-0418">Kinase</keyword>
<dbReference type="PROSITE" id="PS50109">
    <property type="entry name" value="HIS_KIN"/>
    <property type="match status" value="1"/>
</dbReference>
<dbReference type="EMBL" id="JAAAUB010000002">
    <property type="protein sequence ID" value="NMH15937.1"/>
    <property type="molecule type" value="Genomic_DNA"/>
</dbReference>
<evidence type="ECO:0000256" key="7">
    <source>
        <dbReference type="ARBA" id="ARBA00022989"/>
    </source>
</evidence>
<dbReference type="SUPFAM" id="SSF47384">
    <property type="entry name" value="Homodimeric domain of signal transducing histidine kinase"/>
    <property type="match status" value="1"/>
</dbReference>